<keyword evidence="2 3" id="KW-0378">Hydrolase</keyword>
<evidence type="ECO:0000256" key="3">
    <source>
        <dbReference type="HAMAP-Rule" id="MF_00528"/>
    </source>
</evidence>
<feature type="site" description="Important for substrate specificity" evidence="3">
    <location>
        <position position="165"/>
    </location>
</feature>
<dbReference type="InterPro" id="IPR029001">
    <property type="entry name" value="ITPase-like_fam"/>
</dbReference>
<dbReference type="Gene3D" id="3.90.950.10">
    <property type="match status" value="1"/>
</dbReference>
<evidence type="ECO:0000313" key="5">
    <source>
        <dbReference type="Proteomes" id="UP001623592"/>
    </source>
</evidence>
<dbReference type="PIRSF" id="PIRSF006305">
    <property type="entry name" value="Maf"/>
    <property type="match status" value="1"/>
</dbReference>
<comment type="similarity">
    <text evidence="3">Belongs to the Maf family. YhdE subfamily.</text>
</comment>
<keyword evidence="3" id="KW-0963">Cytoplasm</keyword>
<comment type="function">
    <text evidence="3">Nucleoside triphosphate pyrophosphatase that hydrolyzes dTTP and UTP. May have a dual role in cell division arrest and in preventing the incorporation of modified nucleotides into cellular nucleic acids.</text>
</comment>
<keyword evidence="3" id="KW-0546">Nucleotide metabolism</keyword>
<keyword evidence="5" id="KW-1185">Reference proteome</keyword>
<comment type="cofactor">
    <cofactor evidence="1 3">
        <name>a divalent metal cation</name>
        <dbReference type="ChEBI" id="CHEBI:60240"/>
    </cofactor>
</comment>
<sequence length="202" mass="22627">MKLILASSSPRRKELLKKITNEFTVIASDFDENTISFQGDVSQYVIELAKAKAMDVLNKIKNEARYKEILHEDFFIVGCDTVVEIENNILGKPKDNLEAEIMLGKLSGKIHRVYSGIALLNASKNVFKTDYACTEVAFSKLSREEIKHYVASGESLDKAGAYGIQGKAAIFVEEIKGCYYNIVGLPLNKLYKMFLEMGVNLK</sequence>
<dbReference type="NCBIfam" id="TIGR00172">
    <property type="entry name" value="maf"/>
    <property type="match status" value="1"/>
</dbReference>
<evidence type="ECO:0000256" key="2">
    <source>
        <dbReference type="ARBA" id="ARBA00022801"/>
    </source>
</evidence>
<protein>
    <recommendedName>
        <fullName evidence="3">dTTP/UTP pyrophosphatase</fullName>
        <shortName evidence="3">dTTPase/UTPase</shortName>
        <ecNumber evidence="3">3.6.1.9</ecNumber>
    </recommendedName>
    <alternativeName>
        <fullName evidence="3">Nucleoside triphosphate pyrophosphatase</fullName>
    </alternativeName>
    <alternativeName>
        <fullName evidence="3">Nucleotide pyrophosphatase</fullName>
        <shortName evidence="3">Nucleotide PPase</shortName>
    </alternativeName>
</protein>
<proteinExistence type="inferred from homology"/>
<reference evidence="4 5" key="1">
    <citation type="submission" date="2024-11" db="EMBL/GenBank/DDBJ databases">
        <authorList>
            <person name="Heng Y.C."/>
            <person name="Lim A.C.H."/>
            <person name="Lee J.K.Y."/>
            <person name="Kittelmann S."/>
        </authorList>
    </citation>
    <scope>NUCLEOTIDE SEQUENCE [LARGE SCALE GENOMIC DNA]</scope>
    <source>
        <strain evidence="4 5">WILCCON 0114</strain>
    </source>
</reference>
<dbReference type="Pfam" id="PF02545">
    <property type="entry name" value="Maf"/>
    <property type="match status" value="1"/>
</dbReference>
<dbReference type="CDD" id="cd00555">
    <property type="entry name" value="Maf"/>
    <property type="match status" value="1"/>
</dbReference>
<evidence type="ECO:0000256" key="1">
    <source>
        <dbReference type="ARBA" id="ARBA00001968"/>
    </source>
</evidence>
<gene>
    <name evidence="4" type="ORF">ACJDT4_18285</name>
</gene>
<comment type="catalytic activity">
    <reaction evidence="3">
        <text>dTTP + H2O = dTMP + diphosphate + H(+)</text>
        <dbReference type="Rhea" id="RHEA:28534"/>
        <dbReference type="ChEBI" id="CHEBI:15377"/>
        <dbReference type="ChEBI" id="CHEBI:15378"/>
        <dbReference type="ChEBI" id="CHEBI:33019"/>
        <dbReference type="ChEBI" id="CHEBI:37568"/>
        <dbReference type="ChEBI" id="CHEBI:63528"/>
        <dbReference type="EC" id="3.6.1.9"/>
    </reaction>
</comment>
<dbReference type="NCBIfam" id="NF000867">
    <property type="entry name" value="PRK00078.1"/>
    <property type="match status" value="1"/>
</dbReference>
<comment type="caution">
    <text evidence="4">The sequence shown here is derived from an EMBL/GenBank/DDBJ whole genome shotgun (WGS) entry which is preliminary data.</text>
</comment>
<dbReference type="EMBL" id="JBJIAA010000016">
    <property type="protein sequence ID" value="MFL0252362.1"/>
    <property type="molecule type" value="Genomic_DNA"/>
</dbReference>
<feature type="site" description="Important for substrate specificity" evidence="3">
    <location>
        <position position="81"/>
    </location>
</feature>
<dbReference type="EC" id="3.6.1.9" evidence="3"/>
<dbReference type="PANTHER" id="PTHR43213:SF5">
    <property type="entry name" value="BIFUNCTIONAL DTTP_UTP PYROPHOSPHATASE_METHYLTRANSFERASE PROTEIN-RELATED"/>
    <property type="match status" value="1"/>
</dbReference>
<feature type="site" description="Important for substrate specificity" evidence="3">
    <location>
        <position position="11"/>
    </location>
</feature>
<accession>A0ABW8TJ65</accession>
<evidence type="ECO:0000313" key="4">
    <source>
        <dbReference type="EMBL" id="MFL0252362.1"/>
    </source>
</evidence>
<feature type="active site" description="Proton acceptor" evidence="3">
    <location>
        <position position="80"/>
    </location>
</feature>
<organism evidence="4 5">
    <name type="scientific">Clostridium neuense</name>
    <dbReference type="NCBI Taxonomy" id="1728934"/>
    <lineage>
        <taxon>Bacteria</taxon>
        <taxon>Bacillati</taxon>
        <taxon>Bacillota</taxon>
        <taxon>Clostridia</taxon>
        <taxon>Eubacteriales</taxon>
        <taxon>Clostridiaceae</taxon>
        <taxon>Clostridium</taxon>
    </lineage>
</organism>
<dbReference type="HAMAP" id="MF_00528">
    <property type="entry name" value="Maf"/>
    <property type="match status" value="1"/>
</dbReference>
<comment type="subcellular location">
    <subcellularLocation>
        <location evidence="3">Cytoplasm</location>
    </subcellularLocation>
</comment>
<dbReference type="PANTHER" id="PTHR43213">
    <property type="entry name" value="BIFUNCTIONAL DTTP/UTP PYROPHOSPHATASE/METHYLTRANSFERASE PROTEIN-RELATED"/>
    <property type="match status" value="1"/>
</dbReference>
<dbReference type="SUPFAM" id="SSF52972">
    <property type="entry name" value="ITPase-like"/>
    <property type="match status" value="1"/>
</dbReference>
<comment type="caution">
    <text evidence="3">Lacks conserved residue(s) required for the propagation of feature annotation.</text>
</comment>
<dbReference type="Proteomes" id="UP001623592">
    <property type="component" value="Unassembled WGS sequence"/>
</dbReference>
<comment type="catalytic activity">
    <reaction evidence="3">
        <text>UTP + H2O = UMP + diphosphate + H(+)</text>
        <dbReference type="Rhea" id="RHEA:29395"/>
        <dbReference type="ChEBI" id="CHEBI:15377"/>
        <dbReference type="ChEBI" id="CHEBI:15378"/>
        <dbReference type="ChEBI" id="CHEBI:33019"/>
        <dbReference type="ChEBI" id="CHEBI:46398"/>
        <dbReference type="ChEBI" id="CHEBI:57865"/>
        <dbReference type="EC" id="3.6.1.9"/>
    </reaction>
</comment>
<name>A0ABW8TJ65_9CLOT</name>
<dbReference type="InterPro" id="IPR003697">
    <property type="entry name" value="Maf-like"/>
</dbReference>
<dbReference type="RefSeq" id="WP_406789017.1">
    <property type="nucleotide sequence ID" value="NZ_JBJIAA010000016.1"/>
</dbReference>